<feature type="compositionally biased region" description="Polar residues" evidence="1">
    <location>
        <begin position="79"/>
        <end position="89"/>
    </location>
</feature>
<dbReference type="RefSeq" id="WP_140319056.1">
    <property type="nucleotide sequence ID" value="NZ_SHOE01000009.1"/>
</dbReference>
<proteinExistence type="predicted"/>
<sequence>MKTEIFWQTVSQMADITCRSAKLMVAQGQSSEDYEREQVQLLKAKCERRLRVINEEVALNRGNGLKPGCDDSCEERSHLTQSPAKITEE</sequence>
<keyword evidence="3" id="KW-1185">Reference proteome</keyword>
<protein>
    <submittedName>
        <fullName evidence="2">Uncharacterized protein</fullName>
    </submittedName>
</protein>
<gene>
    <name evidence="2" type="ORF">EX191_10770</name>
</gene>
<evidence type="ECO:0000313" key="3">
    <source>
        <dbReference type="Proteomes" id="UP000778757"/>
    </source>
</evidence>
<organism evidence="2 3">
    <name type="scientific">Vibrio chemaguriensis</name>
    <dbReference type="NCBI Taxonomy" id="2527672"/>
    <lineage>
        <taxon>Bacteria</taxon>
        <taxon>Pseudomonadati</taxon>
        <taxon>Pseudomonadota</taxon>
        <taxon>Gammaproteobacteria</taxon>
        <taxon>Vibrionales</taxon>
        <taxon>Vibrionaceae</taxon>
        <taxon>Vibrio</taxon>
    </lineage>
</organism>
<reference evidence="2 3" key="1">
    <citation type="journal article" date="2019" name="Curr. Microbiol.">
        <title>Vibrio chemaguriensis sp. nov., from Sundarbans, Bay of Bengal.</title>
        <authorList>
            <person name="Ghosh A."/>
            <person name="Bhadury P."/>
        </authorList>
    </citation>
    <scope>NUCLEOTIDE SEQUENCE [LARGE SCALE GENOMIC DNA]</scope>
    <source>
        <strain evidence="2 3">Iso1</strain>
    </source>
</reference>
<dbReference type="EMBL" id="SHOE01000009">
    <property type="protein sequence ID" value="NKJ68269.1"/>
    <property type="molecule type" value="Genomic_DNA"/>
</dbReference>
<feature type="region of interest" description="Disordered" evidence="1">
    <location>
        <begin position="65"/>
        <end position="89"/>
    </location>
</feature>
<comment type="caution">
    <text evidence="2">The sequence shown here is derived from an EMBL/GenBank/DDBJ whole genome shotgun (WGS) entry which is preliminary data.</text>
</comment>
<evidence type="ECO:0000313" key="2">
    <source>
        <dbReference type="EMBL" id="NKJ68269.1"/>
    </source>
</evidence>
<evidence type="ECO:0000256" key="1">
    <source>
        <dbReference type="SAM" id="MobiDB-lite"/>
    </source>
</evidence>
<name>A0ABX1HVS4_9VIBR</name>
<accession>A0ABX1HVS4</accession>
<dbReference type="Proteomes" id="UP000778757">
    <property type="component" value="Unassembled WGS sequence"/>
</dbReference>